<evidence type="ECO:0000259" key="3">
    <source>
        <dbReference type="Pfam" id="PF01494"/>
    </source>
</evidence>
<evidence type="ECO:0000256" key="1">
    <source>
        <dbReference type="ARBA" id="ARBA00023002"/>
    </source>
</evidence>
<dbReference type="PANTHER" id="PTHR13789:SF309">
    <property type="entry name" value="PUTATIVE (AFU_ORTHOLOGUE AFUA_6G14510)-RELATED"/>
    <property type="match status" value="1"/>
</dbReference>
<dbReference type="InterPro" id="IPR002938">
    <property type="entry name" value="FAD-bd"/>
</dbReference>
<reference evidence="4" key="1">
    <citation type="submission" date="2014-05" db="EMBL/GenBank/DDBJ databases">
        <title>The transcriptome of the halophilic microalga Tetraselmis sp. GSL018 isolated from the Great Salt Lake, Utah.</title>
        <authorList>
            <person name="Jinkerson R.E."/>
            <person name="D'Adamo S."/>
            <person name="Posewitz M.C."/>
        </authorList>
    </citation>
    <scope>NUCLEOTIDE SEQUENCE</scope>
    <source>
        <strain evidence="4">GSL018</strain>
    </source>
</reference>
<dbReference type="AlphaFoldDB" id="A0A061SBT9"/>
<dbReference type="GO" id="GO:0071949">
    <property type="term" value="F:FAD binding"/>
    <property type="evidence" value="ECO:0007669"/>
    <property type="project" value="InterPro"/>
</dbReference>
<protein>
    <submittedName>
        <fullName evidence="4">Salicylate 1-monooxygenase</fullName>
    </submittedName>
</protein>
<keyword evidence="1" id="KW-0560">Oxidoreductase</keyword>
<keyword evidence="2 4" id="KW-0503">Monooxygenase</keyword>
<evidence type="ECO:0000313" key="4">
    <source>
        <dbReference type="EMBL" id="JAC81748.1"/>
    </source>
</evidence>
<dbReference type="Gene3D" id="3.50.50.60">
    <property type="entry name" value="FAD/NAD(P)-binding domain"/>
    <property type="match status" value="1"/>
</dbReference>
<evidence type="ECO:0000256" key="2">
    <source>
        <dbReference type="ARBA" id="ARBA00023033"/>
    </source>
</evidence>
<dbReference type="PANTHER" id="PTHR13789">
    <property type="entry name" value="MONOOXYGENASE"/>
    <property type="match status" value="1"/>
</dbReference>
<proteinExistence type="predicted"/>
<dbReference type="InterPro" id="IPR036188">
    <property type="entry name" value="FAD/NAD-bd_sf"/>
</dbReference>
<dbReference type="EMBL" id="GBEZ01003389">
    <property type="protein sequence ID" value="JAC81748.1"/>
    <property type="molecule type" value="Transcribed_RNA"/>
</dbReference>
<name>A0A061SBT9_9CHLO</name>
<organism evidence="4">
    <name type="scientific">Tetraselmis sp. GSL018</name>
    <dbReference type="NCBI Taxonomy" id="582737"/>
    <lineage>
        <taxon>Eukaryota</taxon>
        <taxon>Viridiplantae</taxon>
        <taxon>Chlorophyta</taxon>
        <taxon>core chlorophytes</taxon>
        <taxon>Chlorodendrophyceae</taxon>
        <taxon>Chlorodendrales</taxon>
        <taxon>Chlorodendraceae</taxon>
        <taxon>Tetraselmis</taxon>
    </lineage>
</organism>
<feature type="domain" description="FAD-binding" evidence="3">
    <location>
        <begin position="44"/>
        <end position="384"/>
    </location>
</feature>
<dbReference type="InterPro" id="IPR050493">
    <property type="entry name" value="FAD-dep_Monooxygenase_BioMet"/>
</dbReference>
<accession>A0A061SBT9</accession>
<gene>
    <name evidence="4" type="ORF">TSPGSL018_7219</name>
</gene>
<sequence length="439" mass="47348">MRNKTFRTLPRSSFAWSSVRMNRRPQNFVTCLAENGAGSAPKRVAVIGSGPAGLSSAIALRHLNTGVEHVTVFERRSELRPELGAGLNINGGAAVLARMGLGDKLMEIGNPIRSIRSRSTDGTELLRFDLEDAFETFAGGDALRHNGELTALTVMRSDLQRLLASELPEGTLQLGKRLVGLEELGRGARVRFDDGTSADFDLVVGADGINSRVRELVFGPQEPRRSNIRIQFGVCPPGAGPRAPQEQLELHQWFGDGAYCLVYTGGSRAARQDMVALVRGGTADVPENAGWDASAVRGDCLERLRRGGFPPEVLAVAESCDRFFDIGVRYHETLPTWSRRGSVVLLGDAAHAMPPFLGQGANQAIQDAYSLAANLAGVGSRHRSTEDAVRAFERARIPPTAAIMQSSRFLGALETQSGLGGLVRNAIFYSMGKLRVAEK</sequence>
<dbReference type="PRINTS" id="PR00420">
    <property type="entry name" value="RNGMNOXGNASE"/>
</dbReference>
<dbReference type="Pfam" id="PF01494">
    <property type="entry name" value="FAD_binding_3"/>
    <property type="match status" value="1"/>
</dbReference>
<dbReference type="SUPFAM" id="SSF51905">
    <property type="entry name" value="FAD/NAD(P)-binding domain"/>
    <property type="match status" value="1"/>
</dbReference>
<dbReference type="GO" id="GO:0004497">
    <property type="term" value="F:monooxygenase activity"/>
    <property type="evidence" value="ECO:0007669"/>
    <property type="project" value="UniProtKB-KW"/>
</dbReference>
<feature type="non-terminal residue" evidence="4">
    <location>
        <position position="439"/>
    </location>
</feature>